<dbReference type="Proteomes" id="UP001367676">
    <property type="component" value="Unassembled WGS sequence"/>
</dbReference>
<reference evidence="1 2" key="1">
    <citation type="submission" date="2024-03" db="EMBL/GenBank/DDBJ databases">
        <title>Adaptation during the transition from Ophiocordyceps entomopathogen to insect associate is accompanied by gene loss and intensified selection.</title>
        <authorList>
            <person name="Ward C.M."/>
            <person name="Onetto C.A."/>
            <person name="Borneman A.R."/>
        </authorList>
    </citation>
    <scope>NUCLEOTIDE SEQUENCE [LARGE SCALE GENOMIC DNA]</scope>
    <source>
        <strain evidence="1">AWRI1</strain>
        <tissue evidence="1">Single Adult Female</tissue>
    </source>
</reference>
<evidence type="ECO:0000313" key="1">
    <source>
        <dbReference type="EMBL" id="KAK7602317.1"/>
    </source>
</evidence>
<evidence type="ECO:0000313" key="2">
    <source>
        <dbReference type="Proteomes" id="UP001367676"/>
    </source>
</evidence>
<dbReference type="EMBL" id="JBBCAQ010000008">
    <property type="protein sequence ID" value="KAK7602317.1"/>
    <property type="molecule type" value="Genomic_DNA"/>
</dbReference>
<protein>
    <submittedName>
        <fullName evidence="1">Uncharacterized protein</fullName>
    </submittedName>
</protein>
<gene>
    <name evidence="1" type="ORF">V9T40_007906</name>
</gene>
<keyword evidence="2" id="KW-1185">Reference proteome</keyword>
<organism evidence="1 2">
    <name type="scientific">Parthenolecanium corni</name>
    <dbReference type="NCBI Taxonomy" id="536013"/>
    <lineage>
        <taxon>Eukaryota</taxon>
        <taxon>Metazoa</taxon>
        <taxon>Ecdysozoa</taxon>
        <taxon>Arthropoda</taxon>
        <taxon>Hexapoda</taxon>
        <taxon>Insecta</taxon>
        <taxon>Pterygota</taxon>
        <taxon>Neoptera</taxon>
        <taxon>Paraneoptera</taxon>
        <taxon>Hemiptera</taxon>
        <taxon>Sternorrhyncha</taxon>
        <taxon>Coccoidea</taxon>
        <taxon>Coccidae</taxon>
        <taxon>Parthenolecanium</taxon>
    </lineage>
</organism>
<sequence length="213" mass="23676">MECSRSEGGRHDGGTYRHFFTFSASPLFASEFRRAASHFHPSLSSGPGRVSLFASNSAFLVSNNAATGYTSMPFFDDAFRRLGQIRALEMRPSPFTMRQPSRVARLTALRLPLRTVARRPANFAGRTRIVFVQTVGVYDIEPFDRVVASVPLRLTIEPSRISVYASFISPVKLRVVELSIATAYSRMMATRFISSPPPPPLPLPPPPPHEIRP</sequence>
<dbReference type="AlphaFoldDB" id="A0AAN9TP42"/>
<proteinExistence type="predicted"/>
<accession>A0AAN9TP42</accession>
<name>A0AAN9TP42_9HEMI</name>
<comment type="caution">
    <text evidence="1">The sequence shown here is derived from an EMBL/GenBank/DDBJ whole genome shotgun (WGS) entry which is preliminary data.</text>
</comment>